<evidence type="ECO:0000256" key="2">
    <source>
        <dbReference type="ARBA" id="ARBA00022737"/>
    </source>
</evidence>
<keyword evidence="8" id="KW-1185">Reference proteome</keyword>
<protein>
    <recommendedName>
        <fullName evidence="1">protein S-acyltransferase</fullName>
        <ecNumber evidence="1">2.3.1.225</ecNumber>
    </recommendedName>
</protein>
<feature type="domain" description="Nephrocystin 3-like N-terminal" evidence="6">
    <location>
        <begin position="72"/>
        <end position="236"/>
    </location>
</feature>
<keyword evidence="3 4" id="KW-0040">ANK repeat</keyword>
<dbReference type="EC" id="2.3.1.225" evidence="1"/>
<dbReference type="EMBL" id="JAVHNR010000012">
    <property type="protein sequence ID" value="KAK6330118.1"/>
    <property type="molecule type" value="Genomic_DNA"/>
</dbReference>
<dbReference type="Pfam" id="PF22939">
    <property type="entry name" value="WHD_GPIID"/>
    <property type="match status" value="1"/>
</dbReference>
<dbReference type="SMART" id="SM00248">
    <property type="entry name" value="ANK"/>
    <property type="match status" value="13"/>
</dbReference>
<feature type="repeat" description="ANK" evidence="4">
    <location>
        <begin position="861"/>
        <end position="893"/>
    </location>
</feature>
<evidence type="ECO:0000259" key="5">
    <source>
        <dbReference type="Pfam" id="PF22939"/>
    </source>
</evidence>
<dbReference type="InterPro" id="IPR056884">
    <property type="entry name" value="NPHP3-like_N"/>
</dbReference>
<dbReference type="InterPro" id="IPR027417">
    <property type="entry name" value="P-loop_NTPase"/>
</dbReference>
<feature type="domain" description="GPI inositol-deacylase winged helix" evidence="5">
    <location>
        <begin position="350"/>
        <end position="446"/>
    </location>
</feature>
<evidence type="ECO:0000256" key="1">
    <source>
        <dbReference type="ARBA" id="ARBA00012210"/>
    </source>
</evidence>
<dbReference type="InterPro" id="IPR036770">
    <property type="entry name" value="Ankyrin_rpt-contain_sf"/>
</dbReference>
<dbReference type="PANTHER" id="PTHR24161:SF85">
    <property type="entry name" value="PALMITOYLTRANSFERASE HIP14"/>
    <property type="match status" value="1"/>
</dbReference>
<feature type="repeat" description="ANK" evidence="4">
    <location>
        <begin position="828"/>
        <end position="860"/>
    </location>
</feature>
<proteinExistence type="predicted"/>
<evidence type="ECO:0000256" key="3">
    <source>
        <dbReference type="ARBA" id="ARBA00023043"/>
    </source>
</evidence>
<evidence type="ECO:0000259" key="6">
    <source>
        <dbReference type="Pfam" id="PF24883"/>
    </source>
</evidence>
<feature type="repeat" description="ANK" evidence="4">
    <location>
        <begin position="795"/>
        <end position="827"/>
    </location>
</feature>
<dbReference type="Pfam" id="PF00023">
    <property type="entry name" value="Ank"/>
    <property type="match status" value="1"/>
</dbReference>
<dbReference type="Gene3D" id="3.40.50.300">
    <property type="entry name" value="P-loop containing nucleotide triphosphate hydrolases"/>
    <property type="match status" value="1"/>
</dbReference>
<feature type="repeat" description="ANK" evidence="4">
    <location>
        <begin position="657"/>
        <end position="689"/>
    </location>
</feature>
<dbReference type="PROSITE" id="PS50088">
    <property type="entry name" value="ANK_REPEAT"/>
    <property type="match status" value="8"/>
</dbReference>
<name>A0AAN8R800_9PEZI</name>
<evidence type="ECO:0000313" key="8">
    <source>
        <dbReference type="Proteomes" id="UP001313282"/>
    </source>
</evidence>
<dbReference type="SUPFAM" id="SSF48403">
    <property type="entry name" value="Ankyrin repeat"/>
    <property type="match status" value="3"/>
</dbReference>
<dbReference type="SUPFAM" id="SSF52540">
    <property type="entry name" value="P-loop containing nucleoside triphosphate hydrolases"/>
    <property type="match status" value="1"/>
</dbReference>
<accession>A0AAN8R800</accession>
<sequence length="1291" mass="144969">MDPTSVTFNNAGGHGKIAIQAGSFKNTGVINFTNNDDPKATQRREKEIKVLQNLYKSVEINRKDRNPTRVPGTCEWFTHHKIFHEWNVSTVSKLLWVSADPGSGKSVLAKYLVDSVLPMNDSTRTICYFFFKDDFKGQNSAATALCCILWQLFQKKRSLLSEEVLERFEIEGEEFPNSVNGLWDLFMMIAKNNAGEIVCVLDALDECKQSDRDFLIKRLQKLYNSINNLKFLITSRPIFEIRDGFHFHSFPKSFLIHLSGESDAEVAKISQEISIFIKDRANRIAERFSLTGKETDTLLAKLNEVPNRTYLWVYLTLNLIEGDARTNLSFCEDRIIQITSQLPASVDEAYERILSASQDPERAKLLLQILVAAARPLRLREIVLAMQLAVENSPHNSYQGLRMILERPEERIRDQIRDLCGLFVVVVDSAVYLIHQTAKEFLLGSGAGGRDVARDTGQNFQWRRSIGVPDCNRILFYACVRHLFFSEFESDPLGPRNPDSFTQRERERTLEYLERYVFLDYSANQWMVHFRNGDIELDQGEIDWVLQLCDAGSNRLLTWFAVYWGNTNGYSNSLEGLTTLIVVSYLGLQPMVKRFLDSEPGRNSNIDATDFAYGRSALMWAAGNGFHSTTEELLKTRYQITFPFVRKGAKIDAVDRNGRTPLIHAILGGHVLVIKQLLEAGANIYIRDQLGGSPFSHAVCCVRKGYLKDFSRDPLTRDPNRAILKGWISRKSHILAVEEGRDYALKVLVEKNKTLLETTNSDNATALMWYAEKGQLRKLRYLLEMGANIEAKDGYHRTALTKAAVKGNIDIIEFLVEKGANIEAKDINGQTPLFRAVYGEKADAIELLLDKGADIEAKDEDGRTSLMQAAGRGNIDIVGLLVEKGADIEAIDEAGRTSLMRAARGGHTDIFELLLEKGAARRIDDLGNWLWVCEKGRISGTMAIPLLREGGQDLDMIFESGTTLLAQAVILRSEDMTRSLLENGANPNARCPGRSTPHINVNSANTQGLTPLHFALENTTIPSKRILSLLLDNGANVEAADNNGETAILLQIRYMQTYQSHRPDDDLDLTEMLSLLLKSGANTRAADRDGFTPLFRAIDPPFKQLRQVCEQLIKNGAEIATRIIHGEPYSLLYKVISHHLGSYIDWGVRDSALRRSRAEEKHGDLVKFLLDQGADIEEGSKLGPTPLFYALRVGNQIAVSLLLERGAKKEVKGVNGKTIRVLFHFEPPYGEPFHPKSTPPDFARQPTLDPAPAPALVSQRGHLVSKIEVQDEECGPWITKSIDEIDGSDYL</sequence>
<dbReference type="Pfam" id="PF24883">
    <property type="entry name" value="NPHP3_N"/>
    <property type="match status" value="1"/>
</dbReference>
<dbReference type="InterPro" id="IPR002110">
    <property type="entry name" value="Ankyrin_rpt"/>
</dbReference>
<feature type="repeat" description="ANK" evidence="4">
    <location>
        <begin position="1007"/>
        <end position="1042"/>
    </location>
</feature>
<dbReference type="Gene3D" id="1.25.40.20">
    <property type="entry name" value="Ankyrin repeat-containing domain"/>
    <property type="match status" value="6"/>
</dbReference>
<gene>
    <name evidence="7" type="ORF">TWF718_003546</name>
</gene>
<evidence type="ECO:0000256" key="4">
    <source>
        <dbReference type="PROSITE-ProRule" id="PRU00023"/>
    </source>
</evidence>
<organism evidence="7 8">
    <name type="scientific">Orbilia javanica</name>
    <dbReference type="NCBI Taxonomy" id="47235"/>
    <lineage>
        <taxon>Eukaryota</taxon>
        <taxon>Fungi</taxon>
        <taxon>Dikarya</taxon>
        <taxon>Ascomycota</taxon>
        <taxon>Pezizomycotina</taxon>
        <taxon>Orbiliomycetes</taxon>
        <taxon>Orbiliales</taxon>
        <taxon>Orbiliaceae</taxon>
        <taxon>Orbilia</taxon>
    </lineage>
</organism>
<feature type="repeat" description="ANK" evidence="4">
    <location>
        <begin position="894"/>
        <end position="926"/>
    </location>
</feature>
<dbReference type="Pfam" id="PF12796">
    <property type="entry name" value="Ank_2"/>
    <property type="match status" value="3"/>
</dbReference>
<dbReference type="PROSITE" id="PS50297">
    <property type="entry name" value="ANK_REP_REGION"/>
    <property type="match status" value="8"/>
</dbReference>
<evidence type="ECO:0000313" key="7">
    <source>
        <dbReference type="EMBL" id="KAK6330118.1"/>
    </source>
</evidence>
<feature type="repeat" description="ANK" evidence="4">
    <location>
        <begin position="762"/>
        <end position="794"/>
    </location>
</feature>
<reference evidence="7 8" key="1">
    <citation type="submission" date="2019-10" db="EMBL/GenBank/DDBJ databases">
        <authorList>
            <person name="Palmer J.M."/>
        </authorList>
    </citation>
    <scope>NUCLEOTIDE SEQUENCE [LARGE SCALE GENOMIC DNA]</scope>
    <source>
        <strain evidence="7 8">TWF718</strain>
    </source>
</reference>
<keyword evidence="2" id="KW-0677">Repeat</keyword>
<comment type="caution">
    <text evidence="7">The sequence shown here is derived from an EMBL/GenBank/DDBJ whole genome shotgun (WGS) entry which is preliminary data.</text>
</comment>
<dbReference type="PANTHER" id="PTHR24161">
    <property type="entry name" value="ANK_REP_REGION DOMAIN-CONTAINING PROTEIN-RELATED"/>
    <property type="match status" value="1"/>
</dbReference>
<feature type="repeat" description="ANK" evidence="4">
    <location>
        <begin position="1182"/>
        <end position="1214"/>
    </location>
</feature>
<dbReference type="InterPro" id="IPR054471">
    <property type="entry name" value="GPIID_WHD"/>
</dbReference>
<dbReference type="Proteomes" id="UP001313282">
    <property type="component" value="Unassembled WGS sequence"/>
</dbReference>